<comment type="caution">
    <text evidence="2">The sequence shown here is derived from an EMBL/GenBank/DDBJ whole genome shotgun (WGS) entry which is preliminary data.</text>
</comment>
<keyword evidence="3" id="KW-1185">Reference proteome</keyword>
<evidence type="ECO:0000313" key="2">
    <source>
        <dbReference type="EMBL" id="MCQ8183433.1"/>
    </source>
</evidence>
<name>A0ABT1UMI9_9GAMM</name>
<organism evidence="2 3">
    <name type="scientific">Methylomonas aurea</name>
    <dbReference type="NCBI Taxonomy" id="2952224"/>
    <lineage>
        <taxon>Bacteria</taxon>
        <taxon>Pseudomonadati</taxon>
        <taxon>Pseudomonadota</taxon>
        <taxon>Gammaproteobacteria</taxon>
        <taxon>Methylococcales</taxon>
        <taxon>Methylococcaceae</taxon>
        <taxon>Methylomonas</taxon>
    </lineage>
</organism>
<proteinExistence type="predicted"/>
<gene>
    <name evidence="2" type="ORF">NP603_20140</name>
</gene>
<protein>
    <submittedName>
        <fullName evidence="2">DUF4266 domain-containing protein</fullName>
    </submittedName>
</protein>
<accession>A0ABT1UMI9</accession>
<dbReference type="InterPro" id="IPR025362">
    <property type="entry name" value="DUF4266"/>
</dbReference>
<sequence length="37" mass="3659">MALDPYPLQSELRGHSYGAREAAGAGNAGTGGGCGCY</sequence>
<dbReference type="EMBL" id="JANIBM010000048">
    <property type="protein sequence ID" value="MCQ8183433.1"/>
    <property type="molecule type" value="Genomic_DNA"/>
</dbReference>
<evidence type="ECO:0000313" key="3">
    <source>
        <dbReference type="Proteomes" id="UP001524569"/>
    </source>
</evidence>
<evidence type="ECO:0000259" key="1">
    <source>
        <dbReference type="Pfam" id="PF14086"/>
    </source>
</evidence>
<dbReference type="Proteomes" id="UP001524569">
    <property type="component" value="Unassembled WGS sequence"/>
</dbReference>
<feature type="domain" description="DUF4266" evidence="1">
    <location>
        <begin position="1"/>
        <end position="36"/>
    </location>
</feature>
<reference evidence="2 3" key="1">
    <citation type="submission" date="2022-07" db="EMBL/GenBank/DDBJ databases">
        <title>Methylomonas rivi sp. nov., Methylomonas rosea sp. nov., Methylomonas aureus sp. nov. and Methylomonas subterranea sp. nov., four novel methanotrophs isolated from a freshwater creek and the deep terrestrial subsurface.</title>
        <authorList>
            <person name="Abin C."/>
            <person name="Sankaranarayanan K."/>
            <person name="Garner C."/>
            <person name="Sindelar R."/>
            <person name="Kotary K."/>
            <person name="Garner R."/>
            <person name="Barclay S."/>
            <person name="Lawson P."/>
            <person name="Krumholz L."/>
        </authorList>
    </citation>
    <scope>NUCLEOTIDE SEQUENCE [LARGE SCALE GENOMIC DNA]</scope>
    <source>
        <strain evidence="2 3">SURF-1</strain>
    </source>
</reference>
<dbReference type="Pfam" id="PF14086">
    <property type="entry name" value="DUF4266"/>
    <property type="match status" value="1"/>
</dbReference>